<feature type="compositionally biased region" description="Low complexity" evidence="1">
    <location>
        <begin position="395"/>
        <end position="409"/>
    </location>
</feature>
<dbReference type="AlphaFoldDB" id="A0A8H6EIB4"/>
<dbReference type="PANTHER" id="PTHR21456">
    <property type="entry name" value="FAMILY WITH SEQUENCE SIMILARITY 102"/>
    <property type="match status" value="1"/>
</dbReference>
<feature type="compositionally biased region" description="Basic and acidic residues" evidence="1">
    <location>
        <begin position="380"/>
        <end position="394"/>
    </location>
</feature>
<dbReference type="PANTHER" id="PTHR21456:SF1">
    <property type="entry name" value="C2 NT-TYPE DOMAIN-CONTAINING PROTEIN"/>
    <property type="match status" value="1"/>
</dbReference>
<protein>
    <submittedName>
        <fullName evidence="3">Putative respiratory complex assembly protein rmp1 protein</fullName>
    </submittedName>
</protein>
<feature type="compositionally biased region" description="Basic and acidic residues" evidence="1">
    <location>
        <begin position="310"/>
        <end position="341"/>
    </location>
</feature>
<keyword evidence="4" id="KW-1185">Reference proteome</keyword>
<dbReference type="InterPro" id="IPR019448">
    <property type="entry name" value="NT-C2"/>
</dbReference>
<reference evidence="3 4" key="1">
    <citation type="journal article" date="2020" name="Phytopathology">
        <title>A high-quality genome resource of Botrytis fragariae, a new and rapidly spreading fungal pathogen causing strawberry gray mold in the U.S.A.</title>
        <authorList>
            <person name="Wu Y."/>
            <person name="Saski C.A."/>
            <person name="Schnabel G."/>
            <person name="Xiao S."/>
            <person name="Hu M."/>
        </authorList>
    </citation>
    <scope>NUCLEOTIDE SEQUENCE [LARGE SCALE GENOMIC DNA]</scope>
    <source>
        <strain evidence="3 4">BVB16</strain>
    </source>
</reference>
<proteinExistence type="predicted"/>
<comment type="caution">
    <text evidence="3">The sequence shown here is derived from an EMBL/GenBank/DDBJ whole genome shotgun (WGS) entry which is preliminary data.</text>
</comment>
<accession>A0A8H6EIB4</accession>
<feature type="domain" description="C2 NT-type" evidence="2">
    <location>
        <begin position="76"/>
        <end position="224"/>
    </location>
</feature>
<dbReference type="EMBL" id="JABFCT010000009">
    <property type="protein sequence ID" value="KAF5873288.1"/>
    <property type="molecule type" value="Genomic_DNA"/>
</dbReference>
<organism evidence="3 4">
    <name type="scientific">Botrytis fragariae</name>
    <dbReference type="NCBI Taxonomy" id="1964551"/>
    <lineage>
        <taxon>Eukaryota</taxon>
        <taxon>Fungi</taxon>
        <taxon>Dikarya</taxon>
        <taxon>Ascomycota</taxon>
        <taxon>Pezizomycotina</taxon>
        <taxon>Leotiomycetes</taxon>
        <taxon>Helotiales</taxon>
        <taxon>Sclerotiniaceae</taxon>
        <taxon>Botrytis</taxon>
    </lineage>
</organism>
<evidence type="ECO:0000259" key="2">
    <source>
        <dbReference type="PROSITE" id="PS51840"/>
    </source>
</evidence>
<feature type="region of interest" description="Disordered" evidence="1">
    <location>
        <begin position="310"/>
        <end position="451"/>
    </location>
</feature>
<dbReference type="OrthoDB" id="3365224at2759"/>
<dbReference type="GeneID" id="59262620"/>
<dbReference type="Pfam" id="PF10358">
    <property type="entry name" value="NT-C2"/>
    <property type="match status" value="1"/>
</dbReference>
<dbReference type="Proteomes" id="UP000531561">
    <property type="component" value="Unassembled WGS sequence"/>
</dbReference>
<dbReference type="InterPro" id="IPR039931">
    <property type="entry name" value="EEIG1/2-like"/>
</dbReference>
<evidence type="ECO:0000313" key="4">
    <source>
        <dbReference type="Proteomes" id="UP000531561"/>
    </source>
</evidence>
<feature type="compositionally biased region" description="Polar residues" evidence="1">
    <location>
        <begin position="360"/>
        <end position="373"/>
    </location>
</feature>
<gene>
    <name evidence="3" type="ORF">Bfra_008569</name>
</gene>
<dbReference type="PROSITE" id="PS51840">
    <property type="entry name" value="C2_NT"/>
    <property type="match status" value="1"/>
</dbReference>
<sequence length="474" mass="52297">MTPLPLPLLPLPQRQAQASHLPSSPLRHFSLNLVLAKDSILINSYQPPSRKSRLRRLPLNLVRLPILEELDGMSTLLVSKARKPKFDLVLRLIDLNNVPLTSGTAYIKWHISSSVASEHSGQTPRSPIKEHKVHWDYTRSIPVRLTIDKSNHLSECLIHFEVIQDYNSGATSKGERVTLGHITLNLAEYVEESEVEGEEGVVRRYLMQDSKINSTAKIGISMRHVEGERNFVAPTLKSAPVFGGIAGIMKGETGDNGDDIGNMPQLQKSSDKSDLHDMYRRALAASWTCSPAEMPADECVEDIFAGGDGWKRDPDSSNFDHNEYSRDLRDTPRIVQDDRELSASGGSGEDLRRHRRSHSDASQKSNLTTSSSVPGGGKMGRADGRGHRYKRSTDTTRSGVSSSGGRSVSAQSGLSSMGDRDDEISIMGSGERGRQGRGLGHIPGNHHGYVRPREVDEFDMREDLVAWKLPGEVS</sequence>
<feature type="region of interest" description="Disordered" evidence="1">
    <location>
        <begin position="253"/>
        <end position="273"/>
    </location>
</feature>
<evidence type="ECO:0000313" key="3">
    <source>
        <dbReference type="EMBL" id="KAF5873288.1"/>
    </source>
</evidence>
<dbReference type="RefSeq" id="XP_037192234.1">
    <property type="nucleotide sequence ID" value="XM_037338928.1"/>
</dbReference>
<name>A0A8H6EIB4_9HELO</name>
<evidence type="ECO:0000256" key="1">
    <source>
        <dbReference type="SAM" id="MobiDB-lite"/>
    </source>
</evidence>